<evidence type="ECO:0000313" key="2">
    <source>
        <dbReference type="Proteomes" id="UP000826184"/>
    </source>
</evidence>
<reference evidence="1" key="1">
    <citation type="submission" date="2021-05" db="EMBL/GenBank/DDBJ databases">
        <authorList>
            <person name="Bouras G."/>
            <person name="Camens S."/>
            <person name="Liu S."/>
        </authorList>
    </citation>
    <scope>NUCLEOTIDE SEQUENCE</scope>
</reference>
<keyword evidence="2" id="KW-1185">Reference proteome</keyword>
<gene>
    <name evidence="1" type="ORF">IFMHCENF_00049</name>
</gene>
<name>A0AC61N999_9CAUD</name>
<dbReference type="Proteomes" id="UP000826184">
    <property type="component" value="Segment"/>
</dbReference>
<dbReference type="EMBL" id="MZ285879">
    <property type="protein sequence ID" value="QYC52305.1"/>
    <property type="molecule type" value="Genomic_DNA"/>
</dbReference>
<accession>A0AC61N999</accession>
<sequence length="80" mass="8047">MEADVLVAGEQVQQGARDAGQALEVAQSGRVHVDPAEADPFGLDVADPRARPVETGGTAAQAAAEVEVVESALDHAAGSL</sequence>
<evidence type="ECO:0000313" key="1">
    <source>
        <dbReference type="EMBL" id="QYC52305.1"/>
    </source>
</evidence>
<proteinExistence type="predicted"/>
<protein>
    <submittedName>
        <fullName evidence="1">Uncharacterized protein</fullName>
    </submittedName>
</protein>
<organism evidence="1 2">
    <name type="scientific">Pseudomonas phage PA8</name>
    <dbReference type="NCBI Taxonomy" id="2860997"/>
    <lineage>
        <taxon>Viruses</taxon>
        <taxon>Duplodnaviria</taxon>
        <taxon>Heunggongvirae</taxon>
        <taxon>Uroviricota</taxon>
        <taxon>Caudoviricetes</taxon>
        <taxon>Hollowayvirus</taxon>
        <taxon>Hollowayvirus PA8</taxon>
    </lineage>
</organism>